<keyword evidence="1" id="KW-0812">Transmembrane</keyword>
<dbReference type="Gramene" id="Kaladp0071s0286.1.v1.1">
    <property type="protein sequence ID" value="Kaladp0071s0286.1.v1.1.CDS.1"/>
    <property type="gene ID" value="Kaladp0071s0286.v1.1"/>
</dbReference>
<protein>
    <submittedName>
        <fullName evidence="2">Uncharacterized protein</fullName>
    </submittedName>
</protein>
<evidence type="ECO:0000313" key="3">
    <source>
        <dbReference type="Proteomes" id="UP000594263"/>
    </source>
</evidence>
<dbReference type="AlphaFoldDB" id="A0A7N0UMA8"/>
<feature type="transmembrane region" description="Helical" evidence="1">
    <location>
        <begin position="22"/>
        <end position="45"/>
    </location>
</feature>
<reference evidence="2" key="1">
    <citation type="submission" date="2021-01" db="UniProtKB">
        <authorList>
            <consortium name="EnsemblPlants"/>
        </authorList>
    </citation>
    <scope>IDENTIFICATION</scope>
</reference>
<evidence type="ECO:0000313" key="2">
    <source>
        <dbReference type="EnsemblPlants" id="Kaladp0071s0286.1.v1.1.CDS.1"/>
    </source>
</evidence>
<keyword evidence="1" id="KW-0472">Membrane</keyword>
<organism evidence="2 3">
    <name type="scientific">Kalanchoe fedtschenkoi</name>
    <name type="common">Lavender scallops</name>
    <name type="synonym">South American air plant</name>
    <dbReference type="NCBI Taxonomy" id="63787"/>
    <lineage>
        <taxon>Eukaryota</taxon>
        <taxon>Viridiplantae</taxon>
        <taxon>Streptophyta</taxon>
        <taxon>Embryophyta</taxon>
        <taxon>Tracheophyta</taxon>
        <taxon>Spermatophyta</taxon>
        <taxon>Magnoliopsida</taxon>
        <taxon>eudicotyledons</taxon>
        <taxon>Gunneridae</taxon>
        <taxon>Pentapetalae</taxon>
        <taxon>Saxifragales</taxon>
        <taxon>Crassulaceae</taxon>
        <taxon>Kalanchoe</taxon>
    </lineage>
</organism>
<keyword evidence="1" id="KW-1133">Transmembrane helix</keyword>
<name>A0A7N0UMA8_KALFE</name>
<proteinExistence type="predicted"/>
<sequence length="69" mass="7886">MLETWYPVCTVEMNDRHVLSSMFSLIPCCACVMQCFFSCFMSPLLRELSTQILLSSRFTTRTGHDLLGS</sequence>
<keyword evidence="3" id="KW-1185">Reference proteome</keyword>
<dbReference type="EnsemblPlants" id="Kaladp0071s0286.1.v1.1">
    <property type="protein sequence ID" value="Kaladp0071s0286.1.v1.1.CDS.1"/>
    <property type="gene ID" value="Kaladp0071s0286.v1.1"/>
</dbReference>
<dbReference type="Proteomes" id="UP000594263">
    <property type="component" value="Unplaced"/>
</dbReference>
<evidence type="ECO:0000256" key="1">
    <source>
        <dbReference type="SAM" id="Phobius"/>
    </source>
</evidence>
<accession>A0A7N0UMA8</accession>